<dbReference type="SUPFAM" id="SSF51430">
    <property type="entry name" value="NAD(P)-linked oxidoreductase"/>
    <property type="match status" value="1"/>
</dbReference>
<accession>A0A383AJA1</accession>
<feature type="non-terminal residue" evidence="2">
    <location>
        <position position="69"/>
    </location>
</feature>
<feature type="domain" description="NADP-dependent oxidoreductase" evidence="1">
    <location>
        <begin position="2"/>
        <end position="52"/>
    </location>
</feature>
<dbReference type="Pfam" id="PF00248">
    <property type="entry name" value="Aldo_ket_red"/>
    <property type="match status" value="1"/>
</dbReference>
<dbReference type="InterPro" id="IPR023210">
    <property type="entry name" value="NADP_OxRdtase_dom"/>
</dbReference>
<proteinExistence type="predicted"/>
<evidence type="ECO:0000259" key="1">
    <source>
        <dbReference type="Pfam" id="PF00248"/>
    </source>
</evidence>
<dbReference type="InterPro" id="IPR036812">
    <property type="entry name" value="NAD(P)_OxRdtase_dom_sf"/>
</dbReference>
<reference evidence="2" key="1">
    <citation type="submission" date="2018-05" db="EMBL/GenBank/DDBJ databases">
        <authorList>
            <person name="Lanie J.A."/>
            <person name="Ng W.-L."/>
            <person name="Kazmierczak K.M."/>
            <person name="Andrzejewski T.M."/>
            <person name="Davidsen T.M."/>
            <person name="Wayne K.J."/>
            <person name="Tettelin H."/>
            <person name="Glass J.I."/>
            <person name="Rusch D."/>
            <person name="Podicherti R."/>
            <person name="Tsui H.-C.T."/>
            <person name="Winkler M.E."/>
        </authorList>
    </citation>
    <scope>NUCLEOTIDE SEQUENCE</scope>
</reference>
<dbReference type="EMBL" id="UINC01192663">
    <property type="protein sequence ID" value="SVE07917.1"/>
    <property type="molecule type" value="Genomic_DNA"/>
</dbReference>
<evidence type="ECO:0000313" key="2">
    <source>
        <dbReference type="EMBL" id="SVE07917.1"/>
    </source>
</evidence>
<dbReference type="AlphaFoldDB" id="A0A383AJA1"/>
<dbReference type="Gene3D" id="3.20.20.100">
    <property type="entry name" value="NADP-dependent oxidoreductase domain"/>
    <property type="match status" value="1"/>
</dbReference>
<sequence length="69" mass="7670">MDAGINAFDTGLVYADQDGNCDERLGRWINERNVRDKVIVIGKGCHPGPPNWEESRVLPECVGVDIEKT</sequence>
<gene>
    <name evidence="2" type="ORF">METZ01_LOCUS460771</name>
</gene>
<protein>
    <recommendedName>
        <fullName evidence="1">NADP-dependent oxidoreductase domain-containing protein</fullName>
    </recommendedName>
</protein>
<organism evidence="2">
    <name type="scientific">marine metagenome</name>
    <dbReference type="NCBI Taxonomy" id="408172"/>
    <lineage>
        <taxon>unclassified sequences</taxon>
        <taxon>metagenomes</taxon>
        <taxon>ecological metagenomes</taxon>
    </lineage>
</organism>
<name>A0A383AJA1_9ZZZZ</name>